<organism evidence="1 2">
    <name type="scientific">Shewanella algicola</name>
    <dbReference type="NCBI Taxonomy" id="640633"/>
    <lineage>
        <taxon>Bacteria</taxon>
        <taxon>Pseudomonadati</taxon>
        <taxon>Pseudomonadota</taxon>
        <taxon>Gammaproteobacteria</taxon>
        <taxon>Alteromonadales</taxon>
        <taxon>Shewanellaceae</taxon>
        <taxon>Shewanella</taxon>
    </lineage>
</organism>
<sequence length="47" mass="5416">MAHKTHFDHGGKSQKFVKLVIKHLTIEQYRHSPFLGTNVIEIDNGSR</sequence>
<proteinExistence type="predicted"/>
<name>A0A9X1Z5D6_9GAMM</name>
<keyword evidence="2" id="KW-1185">Reference proteome</keyword>
<dbReference type="Proteomes" id="UP001139408">
    <property type="component" value="Unassembled WGS sequence"/>
</dbReference>
<evidence type="ECO:0000313" key="2">
    <source>
        <dbReference type="Proteomes" id="UP001139408"/>
    </source>
</evidence>
<evidence type="ECO:0000313" key="1">
    <source>
        <dbReference type="EMBL" id="MCL1106531.1"/>
    </source>
</evidence>
<dbReference type="RefSeq" id="WP_188925824.1">
    <property type="nucleotide sequence ID" value="NZ_BMQI01000032.1"/>
</dbReference>
<reference evidence="1" key="1">
    <citation type="submission" date="2022-01" db="EMBL/GenBank/DDBJ databases">
        <title>Whole genome-based taxonomy of the Shewanellaceae.</title>
        <authorList>
            <person name="Martin-Rodriguez A.J."/>
        </authorList>
    </citation>
    <scope>NUCLEOTIDE SEQUENCE</scope>
    <source>
        <strain evidence="1">DSM 23803</strain>
    </source>
</reference>
<dbReference type="EMBL" id="JAKILJ010000035">
    <property type="protein sequence ID" value="MCL1106531.1"/>
    <property type="molecule type" value="Genomic_DNA"/>
</dbReference>
<comment type="caution">
    <text evidence="1">The sequence shown here is derived from an EMBL/GenBank/DDBJ whole genome shotgun (WGS) entry which is preliminary data.</text>
</comment>
<protein>
    <submittedName>
        <fullName evidence="1">Uncharacterized protein</fullName>
    </submittedName>
</protein>
<accession>A0A9X1Z5D6</accession>
<dbReference type="AlphaFoldDB" id="A0A9X1Z5D6"/>
<gene>
    <name evidence="1" type="ORF">L2749_14905</name>
</gene>